<keyword evidence="3" id="KW-1185">Reference proteome</keyword>
<accession>A0ABW2ZY08</accession>
<dbReference type="Proteomes" id="UP001597053">
    <property type="component" value="Unassembled WGS sequence"/>
</dbReference>
<evidence type="ECO:0000256" key="1">
    <source>
        <dbReference type="SAM" id="Phobius"/>
    </source>
</evidence>
<sequence>MAVMWPLSPEALKRGLLPGRPGGRHVMLREGLFALVALVLVIAAGLLGAWLGTLAAPTVVRWQIERIDSRNDAPPITSLPESPFGR</sequence>
<feature type="transmembrane region" description="Helical" evidence="1">
    <location>
        <begin position="32"/>
        <end position="60"/>
    </location>
</feature>
<evidence type="ECO:0000313" key="2">
    <source>
        <dbReference type="EMBL" id="MFD0783527.1"/>
    </source>
</evidence>
<name>A0ABW2ZY08_9ACTN</name>
<protein>
    <submittedName>
        <fullName evidence="2">Uncharacterized protein</fullName>
    </submittedName>
</protein>
<keyword evidence="1" id="KW-0472">Membrane</keyword>
<dbReference type="EMBL" id="JBHTHM010000166">
    <property type="protein sequence ID" value="MFD0783527.1"/>
    <property type="molecule type" value="Genomic_DNA"/>
</dbReference>
<keyword evidence="1" id="KW-0812">Transmembrane</keyword>
<evidence type="ECO:0000313" key="3">
    <source>
        <dbReference type="Proteomes" id="UP001597053"/>
    </source>
</evidence>
<proteinExistence type="predicted"/>
<reference evidence="3" key="1">
    <citation type="journal article" date="2019" name="Int. J. Syst. Evol. Microbiol.">
        <title>The Global Catalogue of Microorganisms (GCM) 10K type strain sequencing project: providing services to taxonomists for standard genome sequencing and annotation.</title>
        <authorList>
            <consortium name="The Broad Institute Genomics Platform"/>
            <consortium name="The Broad Institute Genome Sequencing Center for Infectious Disease"/>
            <person name="Wu L."/>
            <person name="Ma J."/>
        </authorList>
    </citation>
    <scope>NUCLEOTIDE SEQUENCE [LARGE SCALE GENOMIC DNA]</scope>
    <source>
        <strain evidence="3">JCM 32148</strain>
    </source>
</reference>
<keyword evidence="1" id="KW-1133">Transmembrane helix</keyword>
<organism evidence="2 3">
    <name type="scientific">Micromonospora azadirachtae</name>
    <dbReference type="NCBI Taxonomy" id="1970735"/>
    <lineage>
        <taxon>Bacteria</taxon>
        <taxon>Bacillati</taxon>
        <taxon>Actinomycetota</taxon>
        <taxon>Actinomycetes</taxon>
        <taxon>Micromonosporales</taxon>
        <taxon>Micromonosporaceae</taxon>
        <taxon>Micromonospora</taxon>
    </lineage>
</organism>
<gene>
    <name evidence="2" type="ORF">ACFQZ8_06315</name>
</gene>
<comment type="caution">
    <text evidence="2">The sequence shown here is derived from an EMBL/GenBank/DDBJ whole genome shotgun (WGS) entry which is preliminary data.</text>
</comment>